<comment type="catalytic activity">
    <reaction evidence="10 13">
        <text>geranylgeranyl diphosphate + L-cysteinyl-[protein] = S-geranylgeranyl-L-cysteinyl-[protein] + diphosphate</text>
        <dbReference type="Rhea" id="RHEA:21240"/>
        <dbReference type="Rhea" id="RHEA-COMP:10131"/>
        <dbReference type="Rhea" id="RHEA-COMP:11537"/>
        <dbReference type="ChEBI" id="CHEBI:29950"/>
        <dbReference type="ChEBI" id="CHEBI:33019"/>
        <dbReference type="ChEBI" id="CHEBI:57533"/>
        <dbReference type="ChEBI" id="CHEBI:86021"/>
        <dbReference type="EC" id="2.5.1.60"/>
    </reaction>
</comment>
<dbReference type="PANTHER" id="PTHR11774:SF11">
    <property type="entry name" value="GERANYLGERANYL TRANSFERASE TYPE-2 SUBUNIT BETA"/>
    <property type="match status" value="1"/>
</dbReference>
<comment type="similarity">
    <text evidence="2 13">Belongs to the protein prenyltransferase subunit beta family.</text>
</comment>
<feature type="domain" description="Prenyltransferase alpha-alpha toroid" evidence="14">
    <location>
        <begin position="65"/>
        <end position="363"/>
    </location>
</feature>
<keyword evidence="7 13" id="KW-0479">Metal-binding</keyword>
<evidence type="ECO:0000256" key="7">
    <source>
        <dbReference type="ARBA" id="ARBA00022723"/>
    </source>
</evidence>
<evidence type="ECO:0000313" key="15">
    <source>
        <dbReference type="EMBL" id="KAL3406770.1"/>
    </source>
</evidence>
<comment type="subunit">
    <text evidence="11">Heterotrimer composed of RABGGTA, RABGGTB and CHM; within this trimer, RABGGTA and RABGGTB form the catalytic component B, while CHM (component A) mediates peptide substrate binding. The Rab GGTase dimer (RGGT) interacts with CHM (component A) prior to Rab protein binding; the association is stabilized by geranylgeranyl pyrophosphate (GGpp). The CHM:RGGT:Rab complex is destabilized by GGpp. Interaction of RABGGTB with prenylated PTP4A2 precludes its association with RABGGTA and inhibits enzyme activity. Interacts with CHODL. Interacts with non-phosphorylated form of RAB8A; phosphorylation of RAB8A at 'Thr-72' disrupts this interaction.</text>
</comment>
<dbReference type="GO" id="GO:0005968">
    <property type="term" value="C:Rab-protein geranylgeranyltransferase complex"/>
    <property type="evidence" value="ECO:0007669"/>
    <property type="project" value="UniProtKB-UniRule"/>
</dbReference>
<keyword evidence="4" id="KW-0597">Phosphoprotein</keyword>
<dbReference type="Proteomes" id="UP001627154">
    <property type="component" value="Unassembled WGS sequence"/>
</dbReference>
<dbReference type="InterPro" id="IPR045089">
    <property type="entry name" value="PGGT1B-like"/>
</dbReference>
<dbReference type="InterPro" id="IPR026873">
    <property type="entry name" value="Ptb1"/>
</dbReference>
<dbReference type="GO" id="GO:0046872">
    <property type="term" value="F:metal ion binding"/>
    <property type="evidence" value="ECO:0007669"/>
    <property type="project" value="UniProtKB-KW"/>
</dbReference>
<dbReference type="PANTHER" id="PTHR11774">
    <property type="entry name" value="GERANYLGERANYL TRANSFERASE TYPE BETA SUBUNIT"/>
    <property type="match status" value="1"/>
</dbReference>
<evidence type="ECO:0000313" key="16">
    <source>
        <dbReference type="Proteomes" id="UP001627154"/>
    </source>
</evidence>
<dbReference type="AlphaFoldDB" id="A0ABD2XN61"/>
<dbReference type="CDD" id="cd02894">
    <property type="entry name" value="GGTase-II"/>
    <property type="match status" value="1"/>
</dbReference>
<comment type="function">
    <text evidence="1">Catalyzes the transfer of a geranylgeranyl moiety from geranylgeranyl diphosphate to both cysteines of Rab proteins with the C-terminal sequence -XXCC, -XCXC and -CCXX, such as RAB1A, RAB3A, RAB5A and RAB7A.</text>
</comment>
<evidence type="ECO:0000256" key="10">
    <source>
        <dbReference type="ARBA" id="ARBA00047658"/>
    </source>
</evidence>
<evidence type="ECO:0000256" key="11">
    <source>
        <dbReference type="ARBA" id="ARBA00062019"/>
    </source>
</evidence>
<dbReference type="FunFam" id="1.50.10.20:FF:000004">
    <property type="entry name" value="Geranylgeranyl transferase type-2 subunit beta"/>
    <property type="match status" value="1"/>
</dbReference>
<name>A0ABD2XN61_9HYME</name>
<dbReference type="EMBL" id="JBJJXI010000018">
    <property type="protein sequence ID" value="KAL3406770.1"/>
    <property type="molecule type" value="Genomic_DNA"/>
</dbReference>
<keyword evidence="9 13" id="KW-0862">Zinc</keyword>
<comment type="function">
    <text evidence="13">Catalyzes the transfer of a geranylgeranyl moiety from geranylgeranyl diphosphate to both cysteines of proteins with the C-terminal sequence -XXCC, -XCXC and -CCXX.</text>
</comment>
<evidence type="ECO:0000256" key="12">
    <source>
        <dbReference type="ARBA" id="ARBA00069127"/>
    </source>
</evidence>
<dbReference type="InterPro" id="IPR008930">
    <property type="entry name" value="Terpenoid_cyclase/PrenylTrfase"/>
</dbReference>
<evidence type="ECO:0000259" key="14">
    <source>
        <dbReference type="Pfam" id="PF00432"/>
    </source>
</evidence>
<evidence type="ECO:0000256" key="8">
    <source>
        <dbReference type="ARBA" id="ARBA00022737"/>
    </source>
</evidence>
<evidence type="ECO:0000256" key="5">
    <source>
        <dbReference type="ARBA" id="ARBA00022602"/>
    </source>
</evidence>
<accession>A0ABD2XN61</accession>
<sequence length="396" mass="44869">MPAPQRRYMCTSRKRNAIVLVVLAAATYGIAMKSQYYRPWQHYSNATLVSNCNDIKLSGLTPDLYLEKHINYILSYESKKDDYTYIMTEHLRISGMYWGLTALDITHNLHKIDKKEVLSFIKQCQHECGGIGASILHDPHLLHTLSAIQILCYYKALDTINVEKVVEYIKNRQKDDGSFEGDKWGEIDTRFSFCAIASLALLNRLNEVNIEKAVSFIKSCMNFDGGFGSKPGSESHAGLIYCCLGTLSITGHLHIVKADELGWWLAERQLPSGGLNGRPEKLPDVCYSWWVLASLKILGRLNWINTNKMINFILYCQDAETGGFSDRPGDMVDPFHTLFGLSALSLLGYTKADLKTINPTYCMPQYIMDEMNLKPDRLDLVEKTDHLKGWAGIEED</sequence>
<keyword evidence="8" id="KW-0677">Repeat</keyword>
<evidence type="ECO:0000256" key="1">
    <source>
        <dbReference type="ARBA" id="ARBA00002902"/>
    </source>
</evidence>
<evidence type="ECO:0000256" key="2">
    <source>
        <dbReference type="ARBA" id="ARBA00010497"/>
    </source>
</evidence>
<evidence type="ECO:0000256" key="4">
    <source>
        <dbReference type="ARBA" id="ARBA00022553"/>
    </source>
</evidence>
<comment type="cofactor">
    <cofactor evidence="13">
        <name>Zn(2+)</name>
        <dbReference type="ChEBI" id="CHEBI:29105"/>
    </cofactor>
    <text evidence="13">Binds 1 zinc ion per subunit.</text>
</comment>
<evidence type="ECO:0000256" key="9">
    <source>
        <dbReference type="ARBA" id="ARBA00022833"/>
    </source>
</evidence>
<evidence type="ECO:0000256" key="3">
    <source>
        <dbReference type="ARBA" id="ARBA00012656"/>
    </source>
</evidence>
<dbReference type="EC" id="2.5.1.60" evidence="3 13"/>
<keyword evidence="6 13" id="KW-0808">Transferase</keyword>
<evidence type="ECO:0000256" key="13">
    <source>
        <dbReference type="RuleBase" id="RU365076"/>
    </source>
</evidence>
<organism evidence="15 16">
    <name type="scientific">Trichogramma kaykai</name>
    <dbReference type="NCBI Taxonomy" id="54128"/>
    <lineage>
        <taxon>Eukaryota</taxon>
        <taxon>Metazoa</taxon>
        <taxon>Ecdysozoa</taxon>
        <taxon>Arthropoda</taxon>
        <taxon>Hexapoda</taxon>
        <taxon>Insecta</taxon>
        <taxon>Pterygota</taxon>
        <taxon>Neoptera</taxon>
        <taxon>Endopterygota</taxon>
        <taxon>Hymenoptera</taxon>
        <taxon>Apocrita</taxon>
        <taxon>Proctotrupomorpha</taxon>
        <taxon>Chalcidoidea</taxon>
        <taxon>Trichogrammatidae</taxon>
        <taxon>Trichogramma</taxon>
    </lineage>
</organism>
<keyword evidence="5 13" id="KW-0637">Prenyltransferase</keyword>
<dbReference type="Gene3D" id="1.50.10.20">
    <property type="match status" value="1"/>
</dbReference>
<comment type="caution">
    <text evidence="15">The sequence shown here is derived from an EMBL/GenBank/DDBJ whole genome shotgun (WGS) entry which is preliminary data.</text>
</comment>
<evidence type="ECO:0000256" key="6">
    <source>
        <dbReference type="ARBA" id="ARBA00022679"/>
    </source>
</evidence>
<protein>
    <recommendedName>
        <fullName evidence="12 13">Geranylgeranyl transferase type-2 subunit beta</fullName>
        <ecNumber evidence="3 13">2.5.1.60</ecNumber>
    </recommendedName>
</protein>
<dbReference type="InterPro" id="IPR001330">
    <property type="entry name" value="Prenyltrans"/>
</dbReference>
<keyword evidence="16" id="KW-1185">Reference proteome</keyword>
<gene>
    <name evidence="15" type="ORF">TKK_000909</name>
</gene>
<dbReference type="Pfam" id="PF00432">
    <property type="entry name" value="Prenyltrans"/>
    <property type="match status" value="1"/>
</dbReference>
<reference evidence="15 16" key="1">
    <citation type="journal article" date="2024" name="bioRxiv">
        <title>A reference genome for Trichogramma kaykai: A tiny desert-dwelling parasitoid wasp with competing sex-ratio distorters.</title>
        <authorList>
            <person name="Culotta J."/>
            <person name="Lindsey A.R."/>
        </authorList>
    </citation>
    <scope>NUCLEOTIDE SEQUENCE [LARGE SCALE GENOMIC DNA]</scope>
    <source>
        <strain evidence="15 16">KSX58</strain>
    </source>
</reference>
<dbReference type="GO" id="GO:0004663">
    <property type="term" value="F:Rab geranylgeranyltransferase activity"/>
    <property type="evidence" value="ECO:0007669"/>
    <property type="project" value="UniProtKB-UniRule"/>
</dbReference>
<dbReference type="SUPFAM" id="SSF48239">
    <property type="entry name" value="Terpenoid cyclases/Protein prenyltransferases"/>
    <property type="match status" value="1"/>
</dbReference>
<proteinExistence type="inferred from homology"/>